<evidence type="ECO:0000313" key="7">
    <source>
        <dbReference type="EMBL" id="KAG6505621.1"/>
    </source>
</evidence>
<dbReference type="GO" id="GO:0006355">
    <property type="term" value="P:regulation of DNA-templated transcription"/>
    <property type="evidence" value="ECO:0007669"/>
    <property type="project" value="InterPro"/>
</dbReference>
<sequence>MELRDIGSTLPPGFKFYPSDEELVCYYLQKKVACDRVSTGTLVEVDLHTQEPWELPDIAKLSVDEWYFFNFRDRKYATGSRANRATRSGYWKATGKDRTIYDPATHATVVGMRKTLVFYMGRAPNGTKTNWVMHEFRLESPLAPPVKEDWVLCRVFHKKKGVENNEQEYNNNNNNNSSSYLEVSPPRQMPLQHECCTAAMMMMMPSKSSSHKLYALGEEGSTSNNTFFPDLTPLHYNFMEMEEEVGSRGIGGAMDQYGLMLDRMDGYGSPAQLIVEWFSTSGATVGLEVDQTASSEAPIVLATPLESLSADARKNFNQWDFMDSTYYTGRSMGSHILATLTPGADQGLRSRGSRLVKVITVVEQRFSFRRRDCKGTGGRGEARAPYRE</sequence>
<dbReference type="AlphaFoldDB" id="A0A8J5GFS1"/>
<keyword evidence="2" id="KW-0238">DNA-binding</keyword>
<comment type="caution">
    <text evidence="7">The sequence shown here is derived from an EMBL/GenBank/DDBJ whole genome shotgun (WGS) entry which is preliminary data.</text>
</comment>
<evidence type="ECO:0000256" key="5">
    <source>
        <dbReference type="SAM" id="MobiDB-lite"/>
    </source>
</evidence>
<dbReference type="PANTHER" id="PTHR31744">
    <property type="entry name" value="PROTEIN CUP-SHAPED COTYLEDON 2-RELATED"/>
    <property type="match status" value="1"/>
</dbReference>
<evidence type="ECO:0000256" key="2">
    <source>
        <dbReference type="ARBA" id="ARBA00023125"/>
    </source>
</evidence>
<gene>
    <name evidence="7" type="ORF">ZIOFF_037986</name>
</gene>
<dbReference type="Gene3D" id="2.170.150.80">
    <property type="entry name" value="NAC domain"/>
    <property type="match status" value="1"/>
</dbReference>
<dbReference type="PANTHER" id="PTHR31744:SF4">
    <property type="entry name" value="NAC TRANSCRIPTION FACTOR"/>
    <property type="match status" value="1"/>
</dbReference>
<dbReference type="GO" id="GO:0003677">
    <property type="term" value="F:DNA binding"/>
    <property type="evidence" value="ECO:0007669"/>
    <property type="project" value="UniProtKB-KW"/>
</dbReference>
<keyword evidence="3" id="KW-0804">Transcription</keyword>
<keyword evidence="1" id="KW-0805">Transcription regulation</keyword>
<feature type="compositionally biased region" description="Low complexity" evidence="5">
    <location>
        <begin position="167"/>
        <end position="180"/>
    </location>
</feature>
<reference evidence="7 8" key="1">
    <citation type="submission" date="2020-08" db="EMBL/GenBank/DDBJ databases">
        <title>Plant Genome Project.</title>
        <authorList>
            <person name="Zhang R.-G."/>
        </authorList>
    </citation>
    <scope>NUCLEOTIDE SEQUENCE [LARGE SCALE GENOMIC DNA]</scope>
    <source>
        <tissue evidence="7">Rhizome</tissue>
    </source>
</reference>
<dbReference type="SUPFAM" id="SSF101941">
    <property type="entry name" value="NAC domain"/>
    <property type="match status" value="1"/>
</dbReference>
<dbReference type="PROSITE" id="PS51005">
    <property type="entry name" value="NAC"/>
    <property type="match status" value="1"/>
</dbReference>
<dbReference type="Proteomes" id="UP000734854">
    <property type="component" value="Unassembled WGS sequence"/>
</dbReference>
<evidence type="ECO:0000256" key="1">
    <source>
        <dbReference type="ARBA" id="ARBA00023015"/>
    </source>
</evidence>
<organism evidence="7 8">
    <name type="scientific">Zingiber officinale</name>
    <name type="common">Ginger</name>
    <name type="synonym">Amomum zingiber</name>
    <dbReference type="NCBI Taxonomy" id="94328"/>
    <lineage>
        <taxon>Eukaryota</taxon>
        <taxon>Viridiplantae</taxon>
        <taxon>Streptophyta</taxon>
        <taxon>Embryophyta</taxon>
        <taxon>Tracheophyta</taxon>
        <taxon>Spermatophyta</taxon>
        <taxon>Magnoliopsida</taxon>
        <taxon>Liliopsida</taxon>
        <taxon>Zingiberales</taxon>
        <taxon>Zingiberaceae</taxon>
        <taxon>Zingiber</taxon>
    </lineage>
</organism>
<keyword evidence="4" id="KW-0539">Nucleus</keyword>
<evidence type="ECO:0000256" key="4">
    <source>
        <dbReference type="ARBA" id="ARBA00023242"/>
    </source>
</evidence>
<feature type="region of interest" description="Disordered" evidence="5">
    <location>
        <begin position="164"/>
        <end position="184"/>
    </location>
</feature>
<evidence type="ECO:0000259" key="6">
    <source>
        <dbReference type="PROSITE" id="PS51005"/>
    </source>
</evidence>
<keyword evidence="8" id="KW-1185">Reference proteome</keyword>
<proteinExistence type="predicted"/>
<dbReference type="InterPro" id="IPR036093">
    <property type="entry name" value="NAC_dom_sf"/>
</dbReference>
<name>A0A8J5GFS1_ZINOF</name>
<accession>A0A8J5GFS1</accession>
<dbReference type="Pfam" id="PF02365">
    <property type="entry name" value="NAM"/>
    <property type="match status" value="1"/>
</dbReference>
<dbReference type="InterPro" id="IPR003441">
    <property type="entry name" value="NAC-dom"/>
</dbReference>
<evidence type="ECO:0000256" key="3">
    <source>
        <dbReference type="ARBA" id="ARBA00023163"/>
    </source>
</evidence>
<protein>
    <recommendedName>
        <fullName evidence="6">NAC domain-containing protein</fullName>
    </recommendedName>
</protein>
<feature type="domain" description="NAC" evidence="6">
    <location>
        <begin position="10"/>
        <end position="158"/>
    </location>
</feature>
<dbReference type="FunFam" id="2.170.150.80:FF:000006">
    <property type="entry name" value="NAC domain-containing protein 100-like"/>
    <property type="match status" value="1"/>
</dbReference>
<evidence type="ECO:0000313" key="8">
    <source>
        <dbReference type="Proteomes" id="UP000734854"/>
    </source>
</evidence>
<dbReference type="EMBL" id="JACMSC010000010">
    <property type="protein sequence ID" value="KAG6505621.1"/>
    <property type="molecule type" value="Genomic_DNA"/>
</dbReference>